<protein>
    <recommendedName>
        <fullName evidence="7">Cell wall polymerase</fullName>
    </recommendedName>
    <alternativeName>
        <fullName evidence="6">Peptidoglycan polymerase</fullName>
    </alternativeName>
</protein>
<dbReference type="EMBL" id="SSMQ01000148">
    <property type="protein sequence ID" value="TKC90567.1"/>
    <property type="molecule type" value="Genomic_DNA"/>
</dbReference>
<feature type="transmembrane region" description="Helical" evidence="8">
    <location>
        <begin position="331"/>
        <end position="353"/>
    </location>
</feature>
<evidence type="ECO:0000256" key="7">
    <source>
        <dbReference type="ARBA" id="ARBA00033270"/>
    </source>
</evidence>
<dbReference type="RefSeq" id="WP_136936463.1">
    <property type="nucleotide sequence ID" value="NZ_SSMQ01000148.1"/>
</dbReference>
<dbReference type="InterPro" id="IPR001182">
    <property type="entry name" value="FtsW/RodA"/>
</dbReference>
<dbReference type="GO" id="GO:0008360">
    <property type="term" value="P:regulation of cell shape"/>
    <property type="evidence" value="ECO:0007669"/>
    <property type="project" value="UniProtKB-KW"/>
</dbReference>
<dbReference type="Proteomes" id="UP000309215">
    <property type="component" value="Unassembled WGS sequence"/>
</dbReference>
<keyword evidence="3" id="KW-0133">Cell shape</keyword>
<feature type="transmembrane region" description="Helical" evidence="8">
    <location>
        <begin position="157"/>
        <end position="173"/>
    </location>
</feature>
<evidence type="ECO:0000256" key="6">
    <source>
        <dbReference type="ARBA" id="ARBA00032370"/>
    </source>
</evidence>
<keyword evidence="10" id="KW-1185">Reference proteome</keyword>
<reference evidence="9 10" key="1">
    <citation type="submission" date="2019-04" db="EMBL/GenBank/DDBJ databases">
        <authorList>
            <person name="Li Y."/>
            <person name="Wang J."/>
        </authorList>
    </citation>
    <scope>NUCLEOTIDE SEQUENCE [LARGE SCALE GENOMIC DNA]</scope>
    <source>
        <strain evidence="9 10">DSM 14668</strain>
    </source>
</reference>
<dbReference type="GO" id="GO:0015648">
    <property type="term" value="F:lipid-linked peptidoglycan transporter activity"/>
    <property type="evidence" value="ECO:0007669"/>
    <property type="project" value="TreeGrafter"/>
</dbReference>
<keyword evidence="4 8" id="KW-1133">Transmembrane helix</keyword>
<dbReference type="AlphaFoldDB" id="A0A4U1IAS9"/>
<dbReference type="PANTHER" id="PTHR30474:SF1">
    <property type="entry name" value="PEPTIDOGLYCAN GLYCOSYLTRANSFERASE MRDB"/>
    <property type="match status" value="1"/>
</dbReference>
<dbReference type="Pfam" id="PF01098">
    <property type="entry name" value="FTSW_RODA_SPOVE"/>
    <property type="match status" value="1"/>
</dbReference>
<evidence type="ECO:0000256" key="8">
    <source>
        <dbReference type="SAM" id="Phobius"/>
    </source>
</evidence>
<dbReference type="PANTHER" id="PTHR30474">
    <property type="entry name" value="CELL CYCLE PROTEIN"/>
    <property type="match status" value="1"/>
</dbReference>
<feature type="transmembrane region" description="Helical" evidence="8">
    <location>
        <begin position="299"/>
        <end position="325"/>
    </location>
</feature>
<proteinExistence type="predicted"/>
<dbReference type="GO" id="GO:0051301">
    <property type="term" value="P:cell division"/>
    <property type="evidence" value="ECO:0007669"/>
    <property type="project" value="InterPro"/>
</dbReference>
<evidence type="ECO:0000256" key="3">
    <source>
        <dbReference type="ARBA" id="ARBA00022960"/>
    </source>
</evidence>
<dbReference type="OrthoDB" id="9768187at2"/>
<evidence type="ECO:0000256" key="5">
    <source>
        <dbReference type="ARBA" id="ARBA00023136"/>
    </source>
</evidence>
<dbReference type="GO" id="GO:0032153">
    <property type="term" value="C:cell division site"/>
    <property type="evidence" value="ECO:0007669"/>
    <property type="project" value="TreeGrafter"/>
</dbReference>
<evidence type="ECO:0000256" key="2">
    <source>
        <dbReference type="ARBA" id="ARBA00022692"/>
    </source>
</evidence>
<keyword evidence="2 8" id="KW-0812">Transmembrane</keyword>
<evidence type="ECO:0000256" key="4">
    <source>
        <dbReference type="ARBA" id="ARBA00022989"/>
    </source>
</evidence>
<feature type="transmembrane region" description="Helical" evidence="8">
    <location>
        <begin position="40"/>
        <end position="60"/>
    </location>
</feature>
<comment type="caution">
    <text evidence="9">The sequence shown here is derived from an EMBL/GenBank/DDBJ whole genome shotgun (WGS) entry which is preliminary data.</text>
</comment>
<feature type="transmembrane region" description="Helical" evidence="8">
    <location>
        <begin position="180"/>
        <end position="199"/>
    </location>
</feature>
<dbReference type="PROSITE" id="PS00428">
    <property type="entry name" value="FTSW_RODA_SPOVE"/>
    <property type="match status" value="1"/>
</dbReference>
<evidence type="ECO:0000313" key="10">
    <source>
        <dbReference type="Proteomes" id="UP000309215"/>
    </source>
</evidence>
<dbReference type="GO" id="GO:0005886">
    <property type="term" value="C:plasma membrane"/>
    <property type="evidence" value="ECO:0007669"/>
    <property type="project" value="TreeGrafter"/>
</dbReference>
<name>A0A4U1IAS9_9BACT</name>
<gene>
    <name evidence="9" type="ORF">E8A74_50890</name>
</gene>
<evidence type="ECO:0000256" key="1">
    <source>
        <dbReference type="ARBA" id="ARBA00004141"/>
    </source>
</evidence>
<comment type="subcellular location">
    <subcellularLocation>
        <location evidence="1">Membrane</location>
        <topology evidence="1">Multi-pass membrane protein</topology>
    </subcellularLocation>
</comment>
<accession>A0A4U1IAS9</accession>
<organism evidence="9 10">
    <name type="scientific">Polyangium fumosum</name>
    <dbReference type="NCBI Taxonomy" id="889272"/>
    <lineage>
        <taxon>Bacteria</taxon>
        <taxon>Pseudomonadati</taxon>
        <taxon>Myxococcota</taxon>
        <taxon>Polyangia</taxon>
        <taxon>Polyangiales</taxon>
        <taxon>Polyangiaceae</taxon>
        <taxon>Polyangium</taxon>
    </lineage>
</organism>
<keyword evidence="5 8" id="KW-0472">Membrane</keyword>
<feature type="transmembrane region" description="Helical" evidence="8">
    <location>
        <begin position="72"/>
        <end position="92"/>
    </location>
</feature>
<sequence>MMRVLRNRPVVVVVAAAVALAAVGLATVHAAGLAFPGRSALWPRQLAWLLVGSAAALLVARADLRRLQDRRALLIHGALILATLATFAASGVHDTHRWLHLGRLNVQPSEPLKLGLVLALASCFSRPAEGPRPLRDLALPAGLLACTLTPVLLQPDLGTAGVLALIAASALALERFSLGARVTLAIGAIGSLAAVWLTLHDYQRARLAAFVHGADPMTNGYQSDHALRLVGAGRLLGASSFAGSEPYPLPEAHGDFAFAVWAHEHGFAGAALVLALYLALVLAALRIAAGARDRFEAHVAVGVAAIVFWQAVINAGMVMGLLPVVGVTLPLISYGGSSAFTCLVGVGLLASVARRSTTA</sequence>
<feature type="transmembrane region" description="Helical" evidence="8">
    <location>
        <begin position="267"/>
        <end position="287"/>
    </location>
</feature>
<dbReference type="InterPro" id="IPR018365">
    <property type="entry name" value="Cell_cycle_FtsW-rel_CS"/>
</dbReference>
<evidence type="ECO:0000313" key="9">
    <source>
        <dbReference type="EMBL" id="TKC90567.1"/>
    </source>
</evidence>